<evidence type="ECO:0000313" key="4">
    <source>
        <dbReference type="Proteomes" id="UP000321230"/>
    </source>
</evidence>
<dbReference type="AlphaFoldDB" id="A0A511B031"/>
<reference evidence="3 4" key="1">
    <citation type="submission" date="2019-07" db="EMBL/GenBank/DDBJ databases">
        <title>Whole genome shotgun sequence of Gluconobacter wancherniae NBRC 103581.</title>
        <authorList>
            <person name="Hosoyama A."/>
            <person name="Uohara A."/>
            <person name="Ohji S."/>
            <person name="Ichikawa N."/>
        </authorList>
    </citation>
    <scope>NUCLEOTIDE SEQUENCE [LARGE SCALE GENOMIC DNA]</scope>
    <source>
        <strain evidence="3 4">NBRC 103581</strain>
    </source>
</reference>
<dbReference type="Pfam" id="PF04023">
    <property type="entry name" value="FeoA"/>
    <property type="match status" value="1"/>
</dbReference>
<dbReference type="Gene3D" id="2.30.30.90">
    <property type="match status" value="1"/>
</dbReference>
<dbReference type="Proteomes" id="UP000321230">
    <property type="component" value="Unassembled WGS sequence"/>
</dbReference>
<dbReference type="RefSeq" id="WP_146794082.1">
    <property type="nucleotide sequence ID" value="NZ_BARC01000004.1"/>
</dbReference>
<feature type="domain" description="Ferrous iron transporter FeoA-like" evidence="2">
    <location>
        <begin position="1"/>
        <end position="77"/>
    </location>
</feature>
<gene>
    <name evidence="3" type="primary">feoA</name>
    <name evidence="3" type="ORF">GWA01_07130</name>
</gene>
<proteinExistence type="predicted"/>
<protein>
    <submittedName>
        <fullName evidence="3">Iron transporter</fullName>
    </submittedName>
</protein>
<dbReference type="OrthoDB" id="7173531at2"/>
<dbReference type="InterPro" id="IPR038157">
    <property type="entry name" value="FeoA_core_dom"/>
</dbReference>
<organism evidence="3 4">
    <name type="scientific">Gluconobacter wancherniae NBRC 103581</name>
    <dbReference type="NCBI Taxonomy" id="656744"/>
    <lineage>
        <taxon>Bacteria</taxon>
        <taxon>Pseudomonadati</taxon>
        <taxon>Pseudomonadota</taxon>
        <taxon>Alphaproteobacteria</taxon>
        <taxon>Acetobacterales</taxon>
        <taxon>Acetobacteraceae</taxon>
        <taxon>Gluconobacter</taxon>
    </lineage>
</organism>
<accession>A0A511B031</accession>
<dbReference type="PANTHER" id="PTHR42954">
    <property type="entry name" value="FE(2+) TRANSPORT PROTEIN A"/>
    <property type="match status" value="1"/>
</dbReference>
<dbReference type="SMART" id="SM00899">
    <property type="entry name" value="FeoA"/>
    <property type="match status" value="1"/>
</dbReference>
<keyword evidence="1" id="KW-0408">Iron</keyword>
<dbReference type="GO" id="GO:0046914">
    <property type="term" value="F:transition metal ion binding"/>
    <property type="evidence" value="ECO:0007669"/>
    <property type="project" value="InterPro"/>
</dbReference>
<sequence length="79" mass="8364">MNLDALPKGNSAVIDRIEYRAAIDPIAARLDELGFVPGEAVQIIAVGPMGGDPIAVRLGASRFALRRGEAARILLRSPI</sequence>
<dbReference type="InterPro" id="IPR007167">
    <property type="entry name" value="Fe-transptr_FeoA-like"/>
</dbReference>
<name>A0A511B031_9PROT</name>
<comment type="caution">
    <text evidence="3">The sequence shown here is derived from an EMBL/GenBank/DDBJ whole genome shotgun (WGS) entry which is preliminary data.</text>
</comment>
<dbReference type="PANTHER" id="PTHR42954:SF2">
    <property type="entry name" value="FE(2+) TRANSPORT PROTEIN A"/>
    <property type="match status" value="1"/>
</dbReference>
<dbReference type="SUPFAM" id="SSF50037">
    <property type="entry name" value="C-terminal domain of transcriptional repressors"/>
    <property type="match status" value="1"/>
</dbReference>
<dbReference type="InterPro" id="IPR008988">
    <property type="entry name" value="Transcriptional_repressor_C"/>
</dbReference>
<evidence type="ECO:0000313" key="3">
    <source>
        <dbReference type="EMBL" id="GEK92943.1"/>
    </source>
</evidence>
<dbReference type="EMBL" id="BJUZ01000001">
    <property type="protein sequence ID" value="GEK92943.1"/>
    <property type="molecule type" value="Genomic_DNA"/>
</dbReference>
<dbReference type="InterPro" id="IPR052713">
    <property type="entry name" value="FeoA"/>
</dbReference>
<evidence type="ECO:0000259" key="2">
    <source>
        <dbReference type="SMART" id="SM00899"/>
    </source>
</evidence>
<keyword evidence="4" id="KW-1185">Reference proteome</keyword>
<evidence type="ECO:0000256" key="1">
    <source>
        <dbReference type="ARBA" id="ARBA00023004"/>
    </source>
</evidence>